<evidence type="ECO:0000256" key="1">
    <source>
        <dbReference type="SAM" id="MobiDB-lite"/>
    </source>
</evidence>
<reference evidence="2" key="1">
    <citation type="submission" date="2023-06" db="EMBL/GenBank/DDBJ databases">
        <title>Genome-scale phylogeny and comparative genomics of the fungal order Sordariales.</title>
        <authorList>
            <consortium name="Lawrence Berkeley National Laboratory"/>
            <person name="Hensen N."/>
            <person name="Bonometti L."/>
            <person name="Westerberg I."/>
            <person name="Brannstrom I.O."/>
            <person name="Guillou S."/>
            <person name="Cros-Aarteil S."/>
            <person name="Calhoun S."/>
            <person name="Haridas S."/>
            <person name="Kuo A."/>
            <person name="Mondo S."/>
            <person name="Pangilinan J."/>
            <person name="Riley R."/>
            <person name="Labutti K."/>
            <person name="Andreopoulos B."/>
            <person name="Lipzen A."/>
            <person name="Chen C."/>
            <person name="Yanf M."/>
            <person name="Daum C."/>
            <person name="Ng V."/>
            <person name="Clum A."/>
            <person name="Steindorff A."/>
            <person name="Ohm R."/>
            <person name="Martin F."/>
            <person name="Silar P."/>
            <person name="Natvig D."/>
            <person name="Lalanne C."/>
            <person name="Gautier V."/>
            <person name="Ament-Velasquez S.L."/>
            <person name="Kruys A."/>
            <person name="Hutchinson M.I."/>
            <person name="Powell A.J."/>
            <person name="Barry K."/>
            <person name="Miller A.N."/>
            <person name="Grigoriev I.V."/>
            <person name="Debuchy R."/>
            <person name="Gladieux P."/>
            <person name="Thoren M.H."/>
            <person name="Johannesson H."/>
        </authorList>
    </citation>
    <scope>NUCLEOTIDE SEQUENCE</scope>
    <source>
        <strain evidence="2">CBS 606.72</strain>
    </source>
</reference>
<dbReference type="Proteomes" id="UP001175000">
    <property type="component" value="Unassembled WGS sequence"/>
</dbReference>
<evidence type="ECO:0000313" key="2">
    <source>
        <dbReference type="EMBL" id="KAK0622840.1"/>
    </source>
</evidence>
<accession>A0AA39WWF1</accession>
<keyword evidence="3" id="KW-1185">Reference proteome</keyword>
<gene>
    <name evidence="2" type="ORF">B0T14DRAFT_154115</name>
</gene>
<dbReference type="EMBL" id="JAULSU010000003">
    <property type="protein sequence ID" value="KAK0622840.1"/>
    <property type="molecule type" value="Genomic_DNA"/>
</dbReference>
<feature type="region of interest" description="Disordered" evidence="1">
    <location>
        <begin position="227"/>
        <end position="248"/>
    </location>
</feature>
<sequence>MTQRERPLCVWVWGREKTEMPCLVFLAFCLAWRRTPRMWEVCACSAVWCCAVSIMIKSLTLTSAEQEGSCRHLGRKEKKHLGIGPRRLMRCLSTRRASPRGKSLAGRHLSVSTPPHFFSSGVEPSLPPTDNLPCQAGRSHCAMNVSSVLQIWNIEWSVKEILWAQSQNVQPTRHCGVGETARQRTDQEQIPSINAVVLQARPSEASPASWLGALKLSASTMLKSTQVKKPVGLGRPQQAVSPEDGASLADGGSQASGILISVSLLTPLWVILPPTHDEA</sequence>
<name>A0AA39WWF1_9PEZI</name>
<comment type="caution">
    <text evidence="2">The sequence shown here is derived from an EMBL/GenBank/DDBJ whole genome shotgun (WGS) entry which is preliminary data.</text>
</comment>
<dbReference type="AlphaFoldDB" id="A0AA39WWF1"/>
<protein>
    <submittedName>
        <fullName evidence="2">Uncharacterized protein</fullName>
    </submittedName>
</protein>
<proteinExistence type="predicted"/>
<evidence type="ECO:0000313" key="3">
    <source>
        <dbReference type="Proteomes" id="UP001175000"/>
    </source>
</evidence>
<organism evidence="2 3">
    <name type="scientific">Immersiella caudata</name>
    <dbReference type="NCBI Taxonomy" id="314043"/>
    <lineage>
        <taxon>Eukaryota</taxon>
        <taxon>Fungi</taxon>
        <taxon>Dikarya</taxon>
        <taxon>Ascomycota</taxon>
        <taxon>Pezizomycotina</taxon>
        <taxon>Sordariomycetes</taxon>
        <taxon>Sordariomycetidae</taxon>
        <taxon>Sordariales</taxon>
        <taxon>Lasiosphaeriaceae</taxon>
        <taxon>Immersiella</taxon>
    </lineage>
</organism>